<comment type="caution">
    <text evidence="4">The sequence shown here is derived from an EMBL/GenBank/DDBJ whole genome shotgun (WGS) entry which is preliminary data.</text>
</comment>
<evidence type="ECO:0000256" key="2">
    <source>
        <dbReference type="SAM" id="MobiDB-lite"/>
    </source>
</evidence>
<comment type="similarity">
    <text evidence="1">Belongs to the LytR/CpsA/Psr (LCP) family.</text>
</comment>
<dbReference type="InterPro" id="IPR019546">
    <property type="entry name" value="TAT_signal_bac_arc"/>
</dbReference>
<proteinExistence type="inferred from homology"/>
<dbReference type="Gene3D" id="3.40.630.190">
    <property type="entry name" value="LCP protein"/>
    <property type="match status" value="1"/>
</dbReference>
<dbReference type="InterPro" id="IPR004474">
    <property type="entry name" value="LytR_CpsA_psr"/>
</dbReference>
<evidence type="ECO:0000259" key="3">
    <source>
        <dbReference type="Pfam" id="PF03816"/>
    </source>
</evidence>
<feature type="domain" description="Cell envelope-related transcriptional attenuator" evidence="3">
    <location>
        <begin position="313"/>
        <end position="470"/>
    </location>
</feature>
<sequence>MQAVETKVSYSKVEELEPKNAAKLTNEVGNEFFKKKNRNFNKIINGLGRLQSFGLLSDESARPLLTLISQDNELMNYLLSQNIGENFKKRKFKEALVGLDVAGLLNSSFLQEIKSILDTSLKQELSVALTLRLHANYMAGNPHAVLNDITLFEELQIQPLGDVGKILLELKKRAEQVVLYRQQKVKELLAQRAQKQAEERVEPKKSGIGRRRFLKTAGIALAAGSVLTSAPAPTPSPEPTLTPTTIRPEVTPIPEVRQFADLLKPLIDQAMRKRAERAKQDPEYARRVDQDLNKDKLNFLILGIGTEKDVELSDTIMLASYSISENKVRLISFPRDIHAPEVDRYLQSKGEKDAQFNAINTAYSAGGFELTRKVLEDATSLSVDYIGKFKIEGFMDFVSQVLGEVEIDIKEDFIVPPAYGSSVGIDIRKGIQKLDANTLQEYARSRLTTGDISRAGRQQEVVNAIAQNLKNRFMSVGLIQKGELFFKTLGVLKGLQDTRKIEFDSDVPGIYLKNVIGMMTNVGSFFSKQENQTPEITRKVFGFDSGMTYERRASSIRPHLLTIQEGDFQNSDLINGYWGRFRKEVKDLMTSSK</sequence>
<evidence type="ECO:0000313" key="5">
    <source>
        <dbReference type="Proteomes" id="UP000034235"/>
    </source>
</evidence>
<dbReference type="NCBIfam" id="TIGR00350">
    <property type="entry name" value="lytR_cpsA_psr"/>
    <property type="match status" value="1"/>
</dbReference>
<protein>
    <submittedName>
        <fullName evidence="4">Transcriptional regulator</fullName>
    </submittedName>
</protein>
<name>A0A0G0LWN7_9BACT</name>
<evidence type="ECO:0000313" key="4">
    <source>
        <dbReference type="EMBL" id="KKQ65794.1"/>
    </source>
</evidence>
<feature type="region of interest" description="Disordered" evidence="2">
    <location>
        <begin position="228"/>
        <end position="247"/>
    </location>
</feature>
<dbReference type="Proteomes" id="UP000034235">
    <property type="component" value="Unassembled WGS sequence"/>
</dbReference>
<dbReference type="PANTHER" id="PTHR33392">
    <property type="entry name" value="POLYISOPRENYL-TEICHOIC ACID--PEPTIDOGLYCAN TEICHOIC ACID TRANSFERASE TAGU"/>
    <property type="match status" value="1"/>
</dbReference>
<dbReference type="AlphaFoldDB" id="A0A0G0LWN7"/>
<dbReference type="EMBL" id="LBUP01000008">
    <property type="protein sequence ID" value="KKQ65794.1"/>
    <property type="molecule type" value="Genomic_DNA"/>
</dbReference>
<organism evidence="4 5">
    <name type="scientific">Candidatus Daviesbacteria bacterium GW2011_GWA2_38_24</name>
    <dbReference type="NCBI Taxonomy" id="1618422"/>
    <lineage>
        <taxon>Bacteria</taxon>
        <taxon>Candidatus Daviesiibacteriota</taxon>
    </lineage>
</organism>
<dbReference type="InterPro" id="IPR050922">
    <property type="entry name" value="LytR/CpsA/Psr_CW_biosynth"/>
</dbReference>
<dbReference type="PANTHER" id="PTHR33392:SF6">
    <property type="entry name" value="POLYISOPRENYL-TEICHOIC ACID--PEPTIDOGLYCAN TEICHOIC ACID TRANSFERASE TAGU"/>
    <property type="match status" value="1"/>
</dbReference>
<dbReference type="NCBIfam" id="TIGR01409">
    <property type="entry name" value="TAT_signal_seq"/>
    <property type="match status" value="1"/>
</dbReference>
<gene>
    <name evidence="4" type="ORF">US86_C0008G0017</name>
</gene>
<accession>A0A0G0LWN7</accession>
<evidence type="ECO:0000256" key="1">
    <source>
        <dbReference type="ARBA" id="ARBA00006068"/>
    </source>
</evidence>
<reference evidence="4 5" key="1">
    <citation type="journal article" date="2015" name="Nature">
        <title>rRNA introns, odd ribosomes, and small enigmatic genomes across a large radiation of phyla.</title>
        <authorList>
            <person name="Brown C.T."/>
            <person name="Hug L.A."/>
            <person name="Thomas B.C."/>
            <person name="Sharon I."/>
            <person name="Castelle C.J."/>
            <person name="Singh A."/>
            <person name="Wilkins M.J."/>
            <person name="Williams K.H."/>
            <person name="Banfield J.F."/>
        </authorList>
    </citation>
    <scope>NUCLEOTIDE SEQUENCE [LARGE SCALE GENOMIC DNA]</scope>
</reference>
<dbReference type="Pfam" id="PF03816">
    <property type="entry name" value="LytR_cpsA_psr"/>
    <property type="match status" value="1"/>
</dbReference>